<proteinExistence type="predicted"/>
<dbReference type="GO" id="GO:0000155">
    <property type="term" value="F:phosphorelay sensor kinase activity"/>
    <property type="evidence" value="ECO:0007669"/>
    <property type="project" value="InterPro"/>
</dbReference>
<dbReference type="GO" id="GO:0016020">
    <property type="term" value="C:membrane"/>
    <property type="evidence" value="ECO:0007669"/>
    <property type="project" value="InterPro"/>
</dbReference>
<dbReference type="GO" id="GO:0046983">
    <property type="term" value="F:protein dimerization activity"/>
    <property type="evidence" value="ECO:0007669"/>
    <property type="project" value="InterPro"/>
</dbReference>
<feature type="compositionally biased region" description="Low complexity" evidence="1">
    <location>
        <begin position="79"/>
        <end position="88"/>
    </location>
</feature>
<protein>
    <recommendedName>
        <fullName evidence="2">Signal transduction histidine kinase subgroup 3 dimerisation and phosphoacceptor domain-containing protein</fullName>
    </recommendedName>
</protein>
<keyword evidence="4" id="KW-1185">Reference proteome</keyword>
<comment type="caution">
    <text evidence="3">The sequence shown here is derived from an EMBL/GenBank/DDBJ whole genome shotgun (WGS) entry which is preliminary data.</text>
</comment>
<dbReference type="InterPro" id="IPR011712">
    <property type="entry name" value="Sig_transdc_His_kin_sub3_dim/P"/>
</dbReference>
<evidence type="ECO:0000256" key="1">
    <source>
        <dbReference type="SAM" id="MobiDB-lite"/>
    </source>
</evidence>
<dbReference type="Gene3D" id="1.20.5.1930">
    <property type="match status" value="1"/>
</dbReference>
<evidence type="ECO:0000313" key="4">
    <source>
        <dbReference type="Proteomes" id="UP000292373"/>
    </source>
</evidence>
<evidence type="ECO:0000259" key="2">
    <source>
        <dbReference type="Pfam" id="PF07730"/>
    </source>
</evidence>
<accession>A0A4Q9KCS5</accession>
<reference evidence="3 4" key="1">
    <citation type="submission" date="2019-01" db="EMBL/GenBank/DDBJ databases">
        <title>Lactibacter flavus gen. nov., sp. nov., a novel bacterium of the family Propionibacteriaceae isolated from raw milk and dairy products.</title>
        <authorList>
            <person name="Huptas C."/>
            <person name="Wenning M."/>
            <person name="Breitenwieser F."/>
            <person name="Doll E."/>
            <person name="Von Neubeck M."/>
            <person name="Busse H.-J."/>
            <person name="Scherer S."/>
        </authorList>
    </citation>
    <scope>NUCLEOTIDE SEQUENCE [LARGE SCALE GENOMIC DNA]</scope>
    <source>
        <strain evidence="3 4">KCTC 33808</strain>
    </source>
</reference>
<feature type="domain" description="Signal transduction histidine kinase subgroup 3 dimerisation and phosphoacceptor" evidence="2">
    <location>
        <begin position="27"/>
        <end position="59"/>
    </location>
</feature>
<sequence length="88" mass="9623">MFLNVLATTRELERARVDGARLAVTEERLRFSRDLHDVFGRTLSAVALKAELGARQAEASGRRGLGPGGPGRTPRRGRWVAARRAAGR</sequence>
<gene>
    <name evidence="3" type="ORF">ET989_09645</name>
</gene>
<dbReference type="EMBL" id="SDMQ01000009">
    <property type="protein sequence ID" value="TBT84045.1"/>
    <property type="molecule type" value="Genomic_DNA"/>
</dbReference>
<feature type="region of interest" description="Disordered" evidence="1">
    <location>
        <begin position="57"/>
        <end position="88"/>
    </location>
</feature>
<dbReference type="OrthoDB" id="5241784at2"/>
<dbReference type="AlphaFoldDB" id="A0A4Q9KCS5"/>
<evidence type="ECO:0000313" key="3">
    <source>
        <dbReference type="EMBL" id="TBT84045.1"/>
    </source>
</evidence>
<organism evidence="3 4">
    <name type="scientific">Propioniciclava sinopodophylli</name>
    <dbReference type="NCBI Taxonomy" id="1837344"/>
    <lineage>
        <taxon>Bacteria</taxon>
        <taxon>Bacillati</taxon>
        <taxon>Actinomycetota</taxon>
        <taxon>Actinomycetes</taxon>
        <taxon>Propionibacteriales</taxon>
        <taxon>Propionibacteriaceae</taxon>
        <taxon>Propioniciclava</taxon>
    </lineage>
</organism>
<dbReference type="Pfam" id="PF07730">
    <property type="entry name" value="HisKA_3"/>
    <property type="match status" value="1"/>
</dbReference>
<name>A0A4Q9KCS5_9ACTN</name>
<dbReference type="Proteomes" id="UP000292373">
    <property type="component" value="Unassembled WGS sequence"/>
</dbReference>